<dbReference type="PANTHER" id="PTHR46847">
    <property type="entry name" value="D-ALLOSE-BINDING PERIPLASMIC PROTEIN-RELATED"/>
    <property type="match status" value="1"/>
</dbReference>
<evidence type="ECO:0000259" key="5">
    <source>
        <dbReference type="Pfam" id="PF13407"/>
    </source>
</evidence>
<dbReference type="Gene3D" id="3.40.50.2300">
    <property type="match status" value="2"/>
</dbReference>
<dbReference type="PANTHER" id="PTHR46847:SF1">
    <property type="entry name" value="D-ALLOSE-BINDING PERIPLASMIC PROTEIN-RELATED"/>
    <property type="match status" value="1"/>
</dbReference>
<evidence type="ECO:0000313" key="6">
    <source>
        <dbReference type="EMBL" id="CUP15357.1"/>
    </source>
</evidence>
<evidence type="ECO:0000313" key="7">
    <source>
        <dbReference type="Proteomes" id="UP000095544"/>
    </source>
</evidence>
<dbReference type="PROSITE" id="PS51257">
    <property type="entry name" value="PROKAR_LIPOPROTEIN"/>
    <property type="match status" value="1"/>
</dbReference>
<comment type="subcellular location">
    <subcellularLocation>
        <location evidence="1">Cell envelope</location>
    </subcellularLocation>
</comment>
<dbReference type="Pfam" id="PF13407">
    <property type="entry name" value="Peripla_BP_4"/>
    <property type="match status" value="1"/>
</dbReference>
<sequence length="364" mass="39379">MKNMKKVMAILLTGCMIFGLAACGTDKKAEGETKKEETTDTGEKTESTEKITIGYSYPTANNEFWGNALTYVKQAADELGFNVTADDCNNDQSEQIKDVDSMISGGIDALVLGPQDASVCAGISAACKEKGIPLVIIDRWPGDDLKAGEDYVCFIGPDDKEAGYQIAMSLINGGSKKLLGIGGFQGTSVAEGRKEGLDKALEENPDVELLQFEYAGENWDDGDKAFRNLYQSHPEVDGVWCYNDSLALATVNVLKEEGKIDDVKVGGMDLLNPAIESMQAGELWFSTGGHYLQAAFGAVVAFDVVNGKTYDGEKKVQLELPAVSQENIAQFEEKFMSGDAPVDWKSVSKVTNPDAKYDFEISID</sequence>
<gene>
    <name evidence="6" type="primary">rbsB_10</name>
    <name evidence="6" type="ORF">ERS852491_04406</name>
</gene>
<name>A0A174KYY5_9FIRM</name>
<proteinExistence type="inferred from homology"/>
<dbReference type="SUPFAM" id="SSF53822">
    <property type="entry name" value="Periplasmic binding protein-like I"/>
    <property type="match status" value="1"/>
</dbReference>
<dbReference type="EMBL" id="CYZU01000061">
    <property type="protein sequence ID" value="CUP15357.1"/>
    <property type="molecule type" value="Genomic_DNA"/>
</dbReference>
<evidence type="ECO:0000256" key="4">
    <source>
        <dbReference type="SAM" id="SignalP"/>
    </source>
</evidence>
<dbReference type="GO" id="GO:0030246">
    <property type="term" value="F:carbohydrate binding"/>
    <property type="evidence" value="ECO:0007669"/>
    <property type="project" value="UniProtKB-ARBA"/>
</dbReference>
<feature type="signal peptide" evidence="4">
    <location>
        <begin position="1"/>
        <end position="21"/>
    </location>
</feature>
<dbReference type="GO" id="GO:0030313">
    <property type="term" value="C:cell envelope"/>
    <property type="evidence" value="ECO:0007669"/>
    <property type="project" value="UniProtKB-SubCell"/>
</dbReference>
<dbReference type="STRING" id="39482.ERS852491_04406"/>
<dbReference type="RefSeq" id="WP_242843877.1">
    <property type="nucleotide sequence ID" value="NZ_CABKUE010000009.1"/>
</dbReference>
<comment type="similarity">
    <text evidence="2">Belongs to the bacterial solute-binding protein 2 family.</text>
</comment>
<dbReference type="InterPro" id="IPR028082">
    <property type="entry name" value="Peripla_BP_I"/>
</dbReference>
<reference evidence="6 7" key="1">
    <citation type="submission" date="2015-09" db="EMBL/GenBank/DDBJ databases">
        <authorList>
            <consortium name="Pathogen Informatics"/>
        </authorList>
    </citation>
    <scope>NUCLEOTIDE SEQUENCE [LARGE SCALE GENOMIC DNA]</scope>
    <source>
        <strain evidence="6 7">2789STDY5834876</strain>
    </source>
</reference>
<evidence type="ECO:0000256" key="1">
    <source>
        <dbReference type="ARBA" id="ARBA00004196"/>
    </source>
</evidence>
<dbReference type="CDD" id="cd06324">
    <property type="entry name" value="PBP1_ABC_sugar_binding-like"/>
    <property type="match status" value="1"/>
</dbReference>
<evidence type="ECO:0000256" key="3">
    <source>
        <dbReference type="ARBA" id="ARBA00022729"/>
    </source>
</evidence>
<protein>
    <submittedName>
        <fullName evidence="6">D-ribose-binding periplasmic protein</fullName>
    </submittedName>
</protein>
<organism evidence="6 7">
    <name type="scientific">Faecalicatena contorta</name>
    <dbReference type="NCBI Taxonomy" id="39482"/>
    <lineage>
        <taxon>Bacteria</taxon>
        <taxon>Bacillati</taxon>
        <taxon>Bacillota</taxon>
        <taxon>Clostridia</taxon>
        <taxon>Lachnospirales</taxon>
        <taxon>Lachnospiraceae</taxon>
        <taxon>Faecalicatena</taxon>
    </lineage>
</organism>
<evidence type="ECO:0000256" key="2">
    <source>
        <dbReference type="ARBA" id="ARBA00007639"/>
    </source>
</evidence>
<dbReference type="AlphaFoldDB" id="A0A174KYY5"/>
<keyword evidence="3 4" id="KW-0732">Signal</keyword>
<feature type="chain" id="PRO_5039697161" evidence="4">
    <location>
        <begin position="22"/>
        <end position="364"/>
    </location>
</feature>
<accession>A0A174KYY5</accession>
<dbReference type="InterPro" id="IPR025997">
    <property type="entry name" value="SBP_2_dom"/>
</dbReference>
<feature type="domain" description="Periplasmic binding protein" evidence="5">
    <location>
        <begin position="53"/>
        <end position="308"/>
    </location>
</feature>
<dbReference type="Proteomes" id="UP000095544">
    <property type="component" value="Unassembled WGS sequence"/>
</dbReference>